<dbReference type="EMBL" id="JAWZSR010000002">
    <property type="protein sequence ID" value="MDX8045095.1"/>
    <property type="molecule type" value="Genomic_DNA"/>
</dbReference>
<name>A0ACC6M2J2_9BACI</name>
<evidence type="ECO:0000313" key="1">
    <source>
        <dbReference type="EMBL" id="MDX8045095.1"/>
    </source>
</evidence>
<sequence length="169" mass="19465">MKKWIICIFLLGMVVWVIVDGIVTERDDNVGVEIGDMAPDFALETVDGRTVRLSDFHGEPVMLNFWATWCPPCVSEMPDIERLQQDTNLNVLAINLTETESNLEDVSRFIEEHHLTMTIPLDKENKVADQYKILPIPTTYMIDSQGIIQFFVFGPLTYEQMMMEYSKLD</sequence>
<accession>A0ACC6M2J2</accession>
<reference evidence="1" key="1">
    <citation type="submission" date="2023-11" db="EMBL/GenBank/DDBJ databases">
        <title>Gracilibacillus pellucida a moderately halophilic bacterium isolated from saline soil in Xinjiang province.</title>
        <authorList>
            <person name="Zhang Z."/>
            <person name="Tan F."/>
            <person name="Wang Y."/>
            <person name="Xia M."/>
        </authorList>
    </citation>
    <scope>NUCLEOTIDE SEQUENCE</scope>
    <source>
        <strain evidence="1">S3-1-1</strain>
    </source>
</reference>
<evidence type="ECO:0000313" key="2">
    <source>
        <dbReference type="Proteomes" id="UP001277972"/>
    </source>
</evidence>
<gene>
    <name evidence="1" type="ORF">SH601_03765</name>
</gene>
<proteinExistence type="predicted"/>
<keyword evidence="2" id="KW-1185">Reference proteome</keyword>
<protein>
    <submittedName>
        <fullName evidence="1">Redoxin domain-containing protein</fullName>
    </submittedName>
</protein>
<organism evidence="1 2">
    <name type="scientific">Gracilibacillus pellucidus</name>
    <dbReference type="NCBI Taxonomy" id="3095368"/>
    <lineage>
        <taxon>Bacteria</taxon>
        <taxon>Bacillati</taxon>
        <taxon>Bacillota</taxon>
        <taxon>Bacilli</taxon>
        <taxon>Bacillales</taxon>
        <taxon>Bacillaceae</taxon>
        <taxon>Gracilibacillus</taxon>
    </lineage>
</organism>
<dbReference type="Proteomes" id="UP001277972">
    <property type="component" value="Unassembled WGS sequence"/>
</dbReference>
<comment type="caution">
    <text evidence="1">The sequence shown here is derived from an EMBL/GenBank/DDBJ whole genome shotgun (WGS) entry which is preliminary data.</text>
</comment>